<proteinExistence type="predicted"/>
<dbReference type="EMBL" id="CM000366">
    <property type="protein sequence ID" value="EDX17284.1"/>
    <property type="molecule type" value="Genomic_DNA"/>
</dbReference>
<dbReference type="AlphaFoldDB" id="B4R5P7"/>
<sequence length="82" mass="9041">MRVLNTELRLRFKNRKPRPFNRAASADDALDLGSGVGVGTSIASGVGIGVGATMMPLDQRLNGATSMKLWHVIWLYKWLLDK</sequence>
<protein>
    <submittedName>
        <fullName evidence="1">GD16177</fullName>
    </submittedName>
</protein>
<dbReference type="HOGENOM" id="CLU_2690541_0_0_1"/>
<gene>
    <name evidence="1" type="primary">Dsim\GD16177</name>
    <name evidence="1" type="ORF">Dsim_GD16177</name>
</gene>
<name>B4R5P7_DROSI</name>
<dbReference type="Proteomes" id="UP000000304">
    <property type="component" value="Chromosome X"/>
</dbReference>
<accession>B4R5P7</accession>
<evidence type="ECO:0000313" key="1">
    <source>
        <dbReference type="EMBL" id="EDX17284.1"/>
    </source>
</evidence>
<dbReference type="OMA" id="KLWHVIW"/>
<evidence type="ECO:0000313" key="2">
    <source>
        <dbReference type="Proteomes" id="UP000000304"/>
    </source>
</evidence>
<dbReference type="OrthoDB" id="25179at2759"/>
<reference evidence="1 2" key="1">
    <citation type="journal article" date="2007" name="Nature">
        <title>Evolution of genes and genomes on the Drosophila phylogeny.</title>
        <authorList>
            <consortium name="Drosophila 12 Genomes Consortium"/>
            <person name="Clark A.G."/>
            <person name="Eisen M.B."/>
            <person name="Smith D.R."/>
            <person name="Bergman C.M."/>
            <person name="Oliver B."/>
            <person name="Markow T.A."/>
            <person name="Kaufman T.C."/>
            <person name="Kellis M."/>
            <person name="Gelbart W."/>
            <person name="Iyer V.N."/>
            <person name="Pollard D.A."/>
            <person name="Sackton T.B."/>
            <person name="Larracuente A.M."/>
            <person name="Singh N.D."/>
            <person name="Abad J.P."/>
            <person name="Abt D.N."/>
            <person name="Adryan B."/>
            <person name="Aguade M."/>
            <person name="Akashi H."/>
            <person name="Anderson W.W."/>
            <person name="Aquadro C.F."/>
            <person name="Ardell D.H."/>
            <person name="Arguello R."/>
            <person name="Artieri C.G."/>
            <person name="Barbash D.A."/>
            <person name="Barker D."/>
            <person name="Barsanti P."/>
            <person name="Batterham P."/>
            <person name="Batzoglou S."/>
            <person name="Begun D."/>
            <person name="Bhutkar A."/>
            <person name="Blanco E."/>
            <person name="Bosak S.A."/>
            <person name="Bradley R.K."/>
            <person name="Brand A.D."/>
            <person name="Brent M.R."/>
            <person name="Brooks A.N."/>
            <person name="Brown R.H."/>
            <person name="Butlin R.K."/>
            <person name="Caggese C."/>
            <person name="Calvi B.R."/>
            <person name="Bernardo de Carvalho A."/>
            <person name="Caspi A."/>
            <person name="Castrezana S."/>
            <person name="Celniker S.E."/>
            <person name="Chang J.L."/>
            <person name="Chapple C."/>
            <person name="Chatterji S."/>
            <person name="Chinwalla A."/>
            <person name="Civetta A."/>
            <person name="Clifton S.W."/>
            <person name="Comeron J.M."/>
            <person name="Costello J.C."/>
            <person name="Coyne J.A."/>
            <person name="Daub J."/>
            <person name="David R.G."/>
            <person name="Delcher A.L."/>
            <person name="Delehaunty K."/>
            <person name="Do C.B."/>
            <person name="Ebling H."/>
            <person name="Edwards K."/>
            <person name="Eickbush T."/>
            <person name="Evans J.D."/>
            <person name="Filipski A."/>
            <person name="Findeiss S."/>
            <person name="Freyhult E."/>
            <person name="Fulton L."/>
            <person name="Fulton R."/>
            <person name="Garcia A.C."/>
            <person name="Gardiner A."/>
            <person name="Garfield D.A."/>
            <person name="Garvin B.E."/>
            <person name="Gibson G."/>
            <person name="Gilbert D."/>
            <person name="Gnerre S."/>
            <person name="Godfrey J."/>
            <person name="Good R."/>
            <person name="Gotea V."/>
            <person name="Gravely B."/>
            <person name="Greenberg A.J."/>
            <person name="Griffiths-Jones S."/>
            <person name="Gross S."/>
            <person name="Guigo R."/>
            <person name="Gustafson E.A."/>
            <person name="Haerty W."/>
            <person name="Hahn M.W."/>
            <person name="Halligan D.L."/>
            <person name="Halpern A.L."/>
            <person name="Halter G.M."/>
            <person name="Han M.V."/>
            <person name="Heger A."/>
            <person name="Hillier L."/>
            <person name="Hinrichs A.S."/>
            <person name="Holmes I."/>
            <person name="Hoskins R.A."/>
            <person name="Hubisz M.J."/>
            <person name="Hultmark D."/>
            <person name="Huntley M.A."/>
            <person name="Jaffe D.B."/>
            <person name="Jagadeeshan S."/>
            <person name="Jeck W.R."/>
            <person name="Johnson J."/>
            <person name="Jones C.D."/>
            <person name="Jordan W.C."/>
            <person name="Karpen G.H."/>
            <person name="Kataoka E."/>
            <person name="Keightley P.D."/>
            <person name="Kheradpour P."/>
            <person name="Kirkness E.F."/>
            <person name="Koerich L.B."/>
            <person name="Kristiansen K."/>
            <person name="Kudrna D."/>
            <person name="Kulathinal R.J."/>
            <person name="Kumar S."/>
            <person name="Kwok R."/>
            <person name="Lander E."/>
            <person name="Langley C.H."/>
            <person name="Lapoint R."/>
            <person name="Lazzaro B.P."/>
            <person name="Lee S.J."/>
            <person name="Levesque L."/>
            <person name="Li R."/>
            <person name="Lin C.F."/>
            <person name="Lin M.F."/>
            <person name="Lindblad-Toh K."/>
            <person name="Llopart A."/>
            <person name="Long M."/>
            <person name="Low L."/>
            <person name="Lozovsky E."/>
            <person name="Lu J."/>
            <person name="Luo M."/>
            <person name="Machado C.A."/>
            <person name="Makalowski W."/>
            <person name="Marzo M."/>
            <person name="Matsuda M."/>
            <person name="Matzkin L."/>
            <person name="McAllister B."/>
            <person name="McBride C.S."/>
            <person name="McKernan B."/>
            <person name="McKernan K."/>
            <person name="Mendez-Lago M."/>
            <person name="Minx P."/>
            <person name="Mollenhauer M.U."/>
            <person name="Montooth K."/>
            <person name="Mount S.M."/>
            <person name="Mu X."/>
            <person name="Myers E."/>
            <person name="Negre B."/>
            <person name="Newfeld S."/>
            <person name="Nielsen R."/>
            <person name="Noor M.A."/>
            <person name="O'Grady P."/>
            <person name="Pachter L."/>
            <person name="Papaceit M."/>
            <person name="Parisi M.J."/>
            <person name="Parisi M."/>
            <person name="Parts L."/>
            <person name="Pedersen J.S."/>
            <person name="Pesole G."/>
            <person name="Phillippy A.M."/>
            <person name="Ponting C.P."/>
            <person name="Pop M."/>
            <person name="Porcelli D."/>
            <person name="Powell J.R."/>
            <person name="Prohaska S."/>
            <person name="Pruitt K."/>
            <person name="Puig M."/>
            <person name="Quesneville H."/>
            <person name="Ram K.R."/>
            <person name="Rand D."/>
            <person name="Rasmussen M.D."/>
            <person name="Reed L.K."/>
            <person name="Reenan R."/>
            <person name="Reily A."/>
            <person name="Remington K.A."/>
            <person name="Rieger T.T."/>
            <person name="Ritchie M.G."/>
            <person name="Robin C."/>
            <person name="Rogers Y.H."/>
            <person name="Rohde C."/>
            <person name="Rozas J."/>
            <person name="Rubenfield M.J."/>
            <person name="Ruiz A."/>
            <person name="Russo S."/>
            <person name="Salzberg S.L."/>
            <person name="Sanchez-Gracia A."/>
            <person name="Saranga D.J."/>
            <person name="Sato H."/>
            <person name="Schaeffer S.W."/>
            <person name="Schatz M.C."/>
            <person name="Schlenke T."/>
            <person name="Schwartz R."/>
            <person name="Segarra C."/>
            <person name="Singh R.S."/>
            <person name="Sirot L."/>
            <person name="Sirota M."/>
            <person name="Sisneros N.B."/>
            <person name="Smith C.D."/>
            <person name="Smith T.F."/>
            <person name="Spieth J."/>
            <person name="Stage D.E."/>
            <person name="Stark A."/>
            <person name="Stephan W."/>
            <person name="Strausberg R.L."/>
            <person name="Strempel S."/>
            <person name="Sturgill D."/>
            <person name="Sutton G."/>
            <person name="Sutton G.G."/>
            <person name="Tao W."/>
            <person name="Teichmann S."/>
            <person name="Tobari Y.N."/>
            <person name="Tomimura Y."/>
            <person name="Tsolas J.M."/>
            <person name="Valente V.L."/>
            <person name="Venter E."/>
            <person name="Venter J.C."/>
            <person name="Vicario S."/>
            <person name="Vieira F.G."/>
            <person name="Vilella A.J."/>
            <person name="Villasante A."/>
            <person name="Walenz B."/>
            <person name="Wang J."/>
            <person name="Wasserman M."/>
            <person name="Watts T."/>
            <person name="Wilson D."/>
            <person name="Wilson R.K."/>
            <person name="Wing R.A."/>
            <person name="Wolfner M.F."/>
            <person name="Wong A."/>
            <person name="Wong G.K."/>
            <person name="Wu C.I."/>
            <person name="Wu G."/>
            <person name="Yamamoto D."/>
            <person name="Yang H.P."/>
            <person name="Yang S.P."/>
            <person name="Yorke J.A."/>
            <person name="Yoshida K."/>
            <person name="Zdobnov E."/>
            <person name="Zhang P."/>
            <person name="Zhang Y."/>
            <person name="Zimin A.V."/>
            <person name="Baldwin J."/>
            <person name="Abdouelleil A."/>
            <person name="Abdulkadir J."/>
            <person name="Abebe A."/>
            <person name="Abera B."/>
            <person name="Abreu J."/>
            <person name="Acer S.C."/>
            <person name="Aftuck L."/>
            <person name="Alexander A."/>
            <person name="An P."/>
            <person name="Anderson E."/>
            <person name="Anderson S."/>
            <person name="Arachi H."/>
            <person name="Azer M."/>
            <person name="Bachantsang P."/>
            <person name="Barry A."/>
            <person name="Bayul T."/>
            <person name="Berlin A."/>
            <person name="Bessette D."/>
            <person name="Bloom T."/>
            <person name="Blye J."/>
            <person name="Boguslavskiy L."/>
            <person name="Bonnet C."/>
            <person name="Boukhgalter B."/>
            <person name="Bourzgui I."/>
            <person name="Brown A."/>
            <person name="Cahill P."/>
            <person name="Channer S."/>
            <person name="Cheshatsang Y."/>
            <person name="Chuda L."/>
            <person name="Citroen M."/>
            <person name="Collymore A."/>
            <person name="Cooke P."/>
            <person name="Costello M."/>
            <person name="D'Aco K."/>
            <person name="Daza R."/>
            <person name="De Haan G."/>
            <person name="DeGray S."/>
            <person name="DeMaso C."/>
            <person name="Dhargay N."/>
            <person name="Dooley K."/>
            <person name="Dooley E."/>
            <person name="Doricent M."/>
            <person name="Dorje P."/>
            <person name="Dorjee K."/>
            <person name="Dupes A."/>
            <person name="Elong R."/>
            <person name="Falk J."/>
            <person name="Farina A."/>
            <person name="Faro S."/>
            <person name="Ferguson D."/>
            <person name="Fisher S."/>
            <person name="Foley C.D."/>
            <person name="Franke A."/>
            <person name="Friedrich D."/>
            <person name="Gadbois L."/>
            <person name="Gearin G."/>
            <person name="Gearin C.R."/>
            <person name="Giannoukos G."/>
            <person name="Goode T."/>
            <person name="Graham J."/>
            <person name="Grandbois E."/>
            <person name="Grewal S."/>
            <person name="Gyaltsen K."/>
            <person name="Hafez N."/>
            <person name="Hagos B."/>
            <person name="Hall J."/>
            <person name="Henson C."/>
            <person name="Hollinger A."/>
            <person name="Honan T."/>
            <person name="Huard M.D."/>
            <person name="Hughes L."/>
            <person name="Hurhula B."/>
            <person name="Husby M.E."/>
            <person name="Kamat A."/>
            <person name="Kanga B."/>
            <person name="Kashin S."/>
            <person name="Khazanovich D."/>
            <person name="Kisner P."/>
            <person name="Lance K."/>
            <person name="Lara M."/>
            <person name="Lee W."/>
            <person name="Lennon N."/>
            <person name="Letendre F."/>
            <person name="LeVine R."/>
            <person name="Lipovsky A."/>
            <person name="Liu X."/>
            <person name="Liu J."/>
            <person name="Liu S."/>
            <person name="Lokyitsang T."/>
            <person name="Lokyitsang Y."/>
            <person name="Lubonja R."/>
            <person name="Lui A."/>
            <person name="MacDonald P."/>
            <person name="Magnisalis V."/>
            <person name="Maru K."/>
            <person name="Matthews C."/>
            <person name="McCusker W."/>
            <person name="McDonough S."/>
            <person name="Mehta T."/>
            <person name="Meldrim J."/>
            <person name="Meneus L."/>
            <person name="Mihai O."/>
            <person name="Mihalev A."/>
            <person name="Mihova T."/>
            <person name="Mittelman R."/>
            <person name="Mlenga V."/>
            <person name="Montmayeur A."/>
            <person name="Mulrain L."/>
            <person name="Navidi A."/>
            <person name="Naylor J."/>
            <person name="Negash T."/>
            <person name="Nguyen T."/>
            <person name="Nguyen N."/>
            <person name="Nicol R."/>
            <person name="Norbu C."/>
            <person name="Norbu N."/>
            <person name="Novod N."/>
            <person name="O'Neill B."/>
            <person name="Osman S."/>
            <person name="Markiewicz E."/>
            <person name="Oyono O.L."/>
            <person name="Patti C."/>
            <person name="Phunkhang P."/>
            <person name="Pierre F."/>
            <person name="Priest M."/>
            <person name="Raghuraman S."/>
            <person name="Rege F."/>
            <person name="Reyes R."/>
            <person name="Rise C."/>
            <person name="Rogov P."/>
            <person name="Ross K."/>
            <person name="Ryan E."/>
            <person name="Settipalli S."/>
            <person name="Shea T."/>
            <person name="Sherpa N."/>
            <person name="Shi L."/>
            <person name="Shih D."/>
            <person name="Sparrow T."/>
            <person name="Spaulding J."/>
            <person name="Stalker J."/>
            <person name="Stange-Thomann N."/>
            <person name="Stavropoulos S."/>
            <person name="Stone C."/>
            <person name="Strader C."/>
            <person name="Tesfaye S."/>
            <person name="Thomson T."/>
            <person name="Thoulutsang Y."/>
            <person name="Thoulutsang D."/>
            <person name="Topham K."/>
            <person name="Topping I."/>
            <person name="Tsamla T."/>
            <person name="Vassiliev H."/>
            <person name="Vo A."/>
            <person name="Wangchuk T."/>
            <person name="Wangdi T."/>
            <person name="Weiand M."/>
            <person name="Wilkinson J."/>
            <person name="Wilson A."/>
            <person name="Yadav S."/>
            <person name="Young G."/>
            <person name="Yu Q."/>
            <person name="Zembek L."/>
            <person name="Zhong D."/>
            <person name="Zimmer A."/>
            <person name="Zwirko Z."/>
            <person name="Jaffe D.B."/>
            <person name="Alvarez P."/>
            <person name="Brockman W."/>
            <person name="Butler J."/>
            <person name="Chin C."/>
            <person name="Gnerre S."/>
            <person name="Grabherr M."/>
            <person name="Kleber M."/>
            <person name="Mauceli E."/>
            <person name="MacCallum I."/>
        </authorList>
    </citation>
    <scope>NUCLEOTIDE SEQUENCE [LARGE SCALE GENOMIC DNA]</scope>
    <source>
        <strain evidence="2">white501</strain>
    </source>
</reference>
<dbReference type="PhylomeDB" id="B4R5P7"/>
<keyword evidence="2" id="KW-1185">Reference proteome</keyword>
<organism evidence="1 2">
    <name type="scientific">Drosophila simulans</name>
    <name type="common">Fruit fly</name>
    <dbReference type="NCBI Taxonomy" id="7240"/>
    <lineage>
        <taxon>Eukaryota</taxon>
        <taxon>Metazoa</taxon>
        <taxon>Ecdysozoa</taxon>
        <taxon>Arthropoda</taxon>
        <taxon>Hexapoda</taxon>
        <taxon>Insecta</taxon>
        <taxon>Pterygota</taxon>
        <taxon>Neoptera</taxon>
        <taxon>Endopterygota</taxon>
        <taxon>Diptera</taxon>
        <taxon>Brachycera</taxon>
        <taxon>Muscomorpha</taxon>
        <taxon>Ephydroidea</taxon>
        <taxon>Drosophilidae</taxon>
        <taxon>Drosophila</taxon>
        <taxon>Sophophora</taxon>
    </lineage>
</organism>